<reference evidence="1" key="1">
    <citation type="submission" date="2021-02" db="EMBL/GenBank/DDBJ databases">
        <title>First Annotated Genome of the Yellow-green Alga Tribonema minus.</title>
        <authorList>
            <person name="Mahan K.M."/>
        </authorList>
    </citation>
    <scope>NUCLEOTIDE SEQUENCE</scope>
    <source>
        <strain evidence="1">UTEX B ZZ1240</strain>
    </source>
</reference>
<gene>
    <name evidence="1" type="ORF">JKP88DRAFT_351047</name>
</gene>
<organism evidence="1 2">
    <name type="scientific">Tribonema minus</name>
    <dbReference type="NCBI Taxonomy" id="303371"/>
    <lineage>
        <taxon>Eukaryota</taxon>
        <taxon>Sar</taxon>
        <taxon>Stramenopiles</taxon>
        <taxon>Ochrophyta</taxon>
        <taxon>PX clade</taxon>
        <taxon>Xanthophyceae</taxon>
        <taxon>Tribonematales</taxon>
        <taxon>Tribonemataceae</taxon>
        <taxon>Tribonema</taxon>
    </lineage>
</organism>
<evidence type="ECO:0000313" key="2">
    <source>
        <dbReference type="Proteomes" id="UP000664859"/>
    </source>
</evidence>
<dbReference type="EMBL" id="JAFCMP010000535">
    <property type="protein sequence ID" value="KAG5176624.1"/>
    <property type="molecule type" value="Genomic_DNA"/>
</dbReference>
<dbReference type="PANTHER" id="PTHR48125">
    <property type="entry name" value="LP07818P1"/>
    <property type="match status" value="1"/>
</dbReference>
<evidence type="ECO:0000313" key="1">
    <source>
        <dbReference type="EMBL" id="KAG5176624.1"/>
    </source>
</evidence>
<sequence length="1496" mass="153134">MDAPERPAFLVAATQPPTWLDSPACTSTALEISVDAQRCIDYVKHSLTASQITPQLCDDVFSLLALVADARCCLVTPAGQALRSKLASEVPSLTKQLVTALASGAPPAAEAAFVRAAAAAVAARHLLGLEQHAAHANTVMLLIAYGSLAKLLKRHGATLMTEPWLCEGAGGLLARLAATVEGGVAELLRLTRQPPPLPPVVAKTARRVVGGAAQQLRRGAAAAVAAATGAAADGSMTKVLTTFARDLAALTAALAPACTGGEGAAAATSLLRAAGQLNWLCLPADDGAAPPEEVLVSTAAKLLDAAVAALLPPDACCGGEECQCFNSAARRAADEGTCARSPAHAGGAPLLTAVCADRRPPSFAPIMAHAHQNPRDAMPMPPCPDAWAADLTCPPAPPAPCSSEGAAAAAAAAGAVVVLTRVLNAAAPGRRALLPARLRGDAMWWLEAHACALFGAVLGGGGEGEGGLAGEGDGARALALVEHAAERALAPTLRALAREDCAAMQVAVLRGCAHAHPLARELWQCSAAALYDASGGAARAALVAMLVGVAAAPTCAAEAADALAAAAERLVFGAAAAPPLQDLRALHDAVSGALAEHPLQPRLLRLLARADGAPDTAAAVCIEAVLRAGAAAGAPPAMDAAAAAAVAAAFAAGLRGLTAIAEHCVDCGSAPSAALVRCALSLRALLCAVAAVLSGQLRAIISAASEPGSPVLRAYGADVGRSGVGSGGSSGGGSSSGGGGGGGSGADCVIELARLLLELAGAGWLAGHSAQVLPFVPKALAATGCDHPKALVLLSQLLKIVVAAPDADGEAARSACACVFPACFSSNCWPAVSAGADALQHLCQWEAQPLRALLRTISAQPTLPAISSGVYALQRLCRVVSSSLAQHLAAQLPPAMLPWFRARLEHRPAWVSDGADIPPDRTAAHMRRCGALLLSKAARMSPPPPPPPPLPDQASVEAETPEVTVCLREGQDLTSLLQELTAAAAAAAAAQHKDQGPQMVTVAALRWAAEERTLHIRTLTGCGGIECWPPENCWLAQTREQRQLRETPHKTLRLQSASGTRQRLQFATCGAGAGGGGSGGVPAGLAHSGSASECRPRVRGSVDCFSLESLPQPLQLPPRLRELMLRQYWETDYSSNSRPIGDTILPSSLDKLTLEFYMVGPHLQLPRDLRTLCLENCILSWRELNGGRGDTGANGGRVNQFPVLPDSLITLELESLYSADHGCQHPMLTLPPNIQHLRITSERACEPELAFSGNLGPLPPSLRTLVFDHPEGCAALPPLPLGLRELTLGEYEHKLPALLPPSLEALELRNWGTQQRLCDALASSCSGNLRRLTLIGPMADASLRSAIGPLPATLTHWVCWLVPADVEDEDEQDEGGYSSDAQLPVLPQGLQELCVDGVALPAALPASLRIVRLGEDVDMSALEAPLNMPGRCVEPLGATVVQAAATAELVHGGSEGGHGAVRTIVVTEAAKAAECAAAAARGAAGGEVEHMTSNKL</sequence>
<proteinExistence type="predicted"/>
<comment type="caution">
    <text evidence="1">The sequence shown here is derived from an EMBL/GenBank/DDBJ whole genome shotgun (WGS) entry which is preliminary data.</text>
</comment>
<accession>A0A835YJU1</accession>
<dbReference type="Proteomes" id="UP000664859">
    <property type="component" value="Unassembled WGS sequence"/>
</dbReference>
<protein>
    <submittedName>
        <fullName evidence="1">Uncharacterized protein</fullName>
    </submittedName>
</protein>
<keyword evidence="2" id="KW-1185">Reference proteome</keyword>
<name>A0A835YJU1_9STRA</name>
<dbReference type="PANTHER" id="PTHR48125:SF10">
    <property type="entry name" value="OS12G0136300 PROTEIN"/>
    <property type="match status" value="1"/>
</dbReference>